<evidence type="ECO:0000259" key="4">
    <source>
        <dbReference type="PROSITE" id="PS50949"/>
    </source>
</evidence>
<reference evidence="5" key="1">
    <citation type="submission" date="2019-11" db="EMBL/GenBank/DDBJ databases">
        <authorList>
            <person name="Feng L."/>
        </authorList>
    </citation>
    <scope>NUCLEOTIDE SEQUENCE</scope>
    <source>
        <strain evidence="5">EMassiliensisLFYP7</strain>
    </source>
</reference>
<dbReference type="RefSeq" id="WP_044179563.1">
    <property type="nucleotide sequence ID" value="NZ_CABKSF010000002.1"/>
</dbReference>
<evidence type="ECO:0000313" key="5">
    <source>
        <dbReference type="EMBL" id="VYU23758.1"/>
    </source>
</evidence>
<dbReference type="AlphaFoldDB" id="A0A6N3D912"/>
<dbReference type="InterPro" id="IPR036388">
    <property type="entry name" value="WH-like_DNA-bd_sf"/>
</dbReference>
<organism evidence="5">
    <name type="scientific">Phytobacter massiliensis</name>
    <dbReference type="NCBI Taxonomy" id="1485952"/>
    <lineage>
        <taxon>Bacteria</taxon>
        <taxon>Pseudomonadati</taxon>
        <taxon>Pseudomonadota</taxon>
        <taxon>Gammaproteobacteria</taxon>
        <taxon>Enterobacterales</taxon>
        <taxon>Enterobacteriaceae</taxon>
        <taxon>Phytobacter</taxon>
    </lineage>
</organism>
<accession>A0A6N3D912</accession>
<dbReference type="Pfam" id="PF07729">
    <property type="entry name" value="FCD"/>
    <property type="match status" value="1"/>
</dbReference>
<dbReference type="Gene3D" id="1.20.120.530">
    <property type="entry name" value="GntR ligand-binding domain-like"/>
    <property type="match status" value="1"/>
</dbReference>
<dbReference type="GO" id="GO:0003700">
    <property type="term" value="F:DNA-binding transcription factor activity"/>
    <property type="evidence" value="ECO:0007669"/>
    <property type="project" value="InterPro"/>
</dbReference>
<evidence type="ECO:0000256" key="3">
    <source>
        <dbReference type="ARBA" id="ARBA00023163"/>
    </source>
</evidence>
<sequence length="221" mass="24610">MPKHKLGRIKLLSAKEQVAAVLRKAILSRDLVEGQEITLESIASMVGVSSMPVREAFQILAADGLLKVRPNKGAVVLGINEQTIREHYEIRALLESEAVGKASRPGVDISRIAQVYHSAEKALAANNSAEYSDLNQAFHMEIWNAAGNEKMKMLLCNMWNGLSMGHKVSEEEYAVISLGEHKGILEALERHDEPLARERMRAHIIRSMENMLTRYVVDPCV</sequence>
<dbReference type="SUPFAM" id="SSF46785">
    <property type="entry name" value="Winged helix' DNA-binding domain"/>
    <property type="match status" value="1"/>
</dbReference>
<protein>
    <submittedName>
        <fullName evidence="5">Putative HTH-type transcriptional regulator YdfH</fullName>
    </submittedName>
</protein>
<dbReference type="InterPro" id="IPR008920">
    <property type="entry name" value="TF_FadR/GntR_C"/>
</dbReference>
<keyword evidence="1" id="KW-0805">Transcription regulation</keyword>
<name>A0A6N3D912_9ENTR</name>
<dbReference type="InterPro" id="IPR000524">
    <property type="entry name" value="Tscrpt_reg_HTH_GntR"/>
</dbReference>
<dbReference type="OrthoDB" id="8689330at2"/>
<evidence type="ECO:0000256" key="2">
    <source>
        <dbReference type="ARBA" id="ARBA00023125"/>
    </source>
</evidence>
<dbReference type="PANTHER" id="PTHR43537">
    <property type="entry name" value="TRANSCRIPTIONAL REGULATOR, GNTR FAMILY"/>
    <property type="match status" value="1"/>
</dbReference>
<gene>
    <name evidence="5" type="primary">ydfH_1</name>
    <name evidence="5" type="ORF">EMLFYP7_01766</name>
</gene>
<dbReference type="InterPro" id="IPR011711">
    <property type="entry name" value="GntR_C"/>
</dbReference>
<dbReference type="CDD" id="cd07377">
    <property type="entry name" value="WHTH_GntR"/>
    <property type="match status" value="1"/>
</dbReference>
<dbReference type="SMART" id="SM00895">
    <property type="entry name" value="FCD"/>
    <property type="match status" value="1"/>
</dbReference>
<keyword evidence="2" id="KW-0238">DNA-binding</keyword>
<proteinExistence type="predicted"/>
<dbReference type="SUPFAM" id="SSF48008">
    <property type="entry name" value="GntR ligand-binding domain-like"/>
    <property type="match status" value="1"/>
</dbReference>
<dbReference type="PROSITE" id="PS50949">
    <property type="entry name" value="HTH_GNTR"/>
    <property type="match status" value="1"/>
</dbReference>
<evidence type="ECO:0000256" key="1">
    <source>
        <dbReference type="ARBA" id="ARBA00023015"/>
    </source>
</evidence>
<dbReference type="Pfam" id="PF00392">
    <property type="entry name" value="GntR"/>
    <property type="match status" value="1"/>
</dbReference>
<dbReference type="SMART" id="SM00345">
    <property type="entry name" value="HTH_GNTR"/>
    <property type="match status" value="1"/>
</dbReference>
<feature type="domain" description="HTH gntR-type" evidence="4">
    <location>
        <begin position="12"/>
        <end position="79"/>
    </location>
</feature>
<dbReference type="PANTHER" id="PTHR43537:SF45">
    <property type="entry name" value="GNTR FAMILY REGULATORY PROTEIN"/>
    <property type="match status" value="1"/>
</dbReference>
<dbReference type="EMBL" id="CACRTZ010000010">
    <property type="protein sequence ID" value="VYU23758.1"/>
    <property type="molecule type" value="Genomic_DNA"/>
</dbReference>
<dbReference type="InterPro" id="IPR036390">
    <property type="entry name" value="WH_DNA-bd_sf"/>
</dbReference>
<keyword evidence="3" id="KW-0804">Transcription</keyword>
<dbReference type="GO" id="GO:0003677">
    <property type="term" value="F:DNA binding"/>
    <property type="evidence" value="ECO:0007669"/>
    <property type="project" value="UniProtKB-KW"/>
</dbReference>
<dbReference type="Gene3D" id="1.10.10.10">
    <property type="entry name" value="Winged helix-like DNA-binding domain superfamily/Winged helix DNA-binding domain"/>
    <property type="match status" value="1"/>
</dbReference>